<keyword evidence="1" id="KW-0732">Signal</keyword>
<name>A0A0B4GRL3_METGA</name>
<accession>A0A0B4GRL3</accession>
<reference evidence="2 3" key="1">
    <citation type="journal article" date="2014" name="Proc. Natl. Acad. Sci. U.S.A.">
        <title>Trajectory and genomic determinants of fungal-pathogen speciation and host adaptation.</title>
        <authorList>
            <person name="Hu X."/>
            <person name="Xiao G."/>
            <person name="Zheng P."/>
            <person name="Shang Y."/>
            <person name="Su Y."/>
            <person name="Zhang X."/>
            <person name="Liu X."/>
            <person name="Zhan S."/>
            <person name="St Leger R.J."/>
            <person name="Wang C."/>
        </authorList>
    </citation>
    <scope>NUCLEOTIDE SEQUENCE [LARGE SCALE GENOMIC DNA]</scope>
    <source>
        <strain evidence="2 3">ARSEF 977</strain>
    </source>
</reference>
<proteinExistence type="predicted"/>
<evidence type="ECO:0000313" key="3">
    <source>
        <dbReference type="Proteomes" id="UP000031192"/>
    </source>
</evidence>
<organism evidence="2 3">
    <name type="scientific">Metarhizium guizhouense (strain ARSEF 977)</name>
    <dbReference type="NCBI Taxonomy" id="1276136"/>
    <lineage>
        <taxon>Eukaryota</taxon>
        <taxon>Fungi</taxon>
        <taxon>Dikarya</taxon>
        <taxon>Ascomycota</taxon>
        <taxon>Pezizomycotina</taxon>
        <taxon>Sordariomycetes</taxon>
        <taxon>Hypocreomycetidae</taxon>
        <taxon>Hypocreales</taxon>
        <taxon>Clavicipitaceae</taxon>
        <taxon>Metarhizium</taxon>
    </lineage>
</organism>
<dbReference type="AlphaFoldDB" id="A0A0B4GRL3"/>
<dbReference type="OrthoDB" id="4940565at2759"/>
<protein>
    <submittedName>
        <fullName evidence="2">Ankyrin repeat protein</fullName>
    </submittedName>
</protein>
<dbReference type="EMBL" id="AZNH01000088">
    <property type="protein sequence ID" value="KID82412.1"/>
    <property type="molecule type" value="Genomic_DNA"/>
</dbReference>
<sequence length="237" mass="26511">MRFLKGAFTFAAFSSLAASVLGAPLETSTIADYDKGDLARHAVDVGGLDEHLAGLSLPIDARDDSRLVERQAKTPPTKTDMKVYLVNLKNQAAYAGYTQKLVFWSGVTEGQAKSFATKNKRFTVGMLIQPKTDWDMYKKPKSEGGHWKDWAETFKMFWDPISEVMAELAQGDVYGYFTEERAVEQKDLKKCQAVWCRIEKSILVQSLKGKQVKSIAKYVLYKNGSTKQDGFIKTIAA</sequence>
<evidence type="ECO:0000256" key="1">
    <source>
        <dbReference type="SAM" id="SignalP"/>
    </source>
</evidence>
<keyword evidence="3" id="KW-1185">Reference proteome</keyword>
<feature type="chain" id="PRO_5002089068" evidence="1">
    <location>
        <begin position="23"/>
        <end position="237"/>
    </location>
</feature>
<gene>
    <name evidence="2" type="ORF">MGU_10259</name>
</gene>
<comment type="caution">
    <text evidence="2">The sequence shown here is derived from an EMBL/GenBank/DDBJ whole genome shotgun (WGS) entry which is preliminary data.</text>
</comment>
<dbReference type="Proteomes" id="UP000031192">
    <property type="component" value="Unassembled WGS sequence"/>
</dbReference>
<evidence type="ECO:0000313" key="2">
    <source>
        <dbReference type="EMBL" id="KID82412.1"/>
    </source>
</evidence>
<dbReference type="HOGENOM" id="CLU_101067_0_0_1"/>
<feature type="signal peptide" evidence="1">
    <location>
        <begin position="1"/>
        <end position="22"/>
    </location>
</feature>